<dbReference type="EMBL" id="CP000626">
    <property type="protein sequence ID" value="ABQ18933.1"/>
    <property type="molecule type" value="Genomic_DNA"/>
</dbReference>
<protein>
    <recommendedName>
        <fullName evidence="3">DUF4160 domain-containing protein</fullName>
    </recommendedName>
</protein>
<dbReference type="InterPro" id="IPR025427">
    <property type="entry name" value="DUF4160"/>
</dbReference>
<evidence type="ECO:0000313" key="2">
    <source>
        <dbReference type="Proteomes" id="UP000000249"/>
    </source>
</evidence>
<sequence length="91" mass="10513">MAMPEIDALLGLSFCLYFFDNKQHKLPHIHVKYGSYELIIAIETGECLEGYLPNKQRKRAENHILEHREQLMVMWNKAVNGENPGKLGDLC</sequence>
<dbReference type="SMR" id="A0A0H3AF69"/>
<dbReference type="Proteomes" id="UP000000249">
    <property type="component" value="Chromosome 2"/>
</dbReference>
<name>A0A0H3AF69_VIBC3</name>
<dbReference type="eggNOG" id="ENOG5032BRP">
    <property type="taxonomic scope" value="Bacteria"/>
</dbReference>
<dbReference type="PATRIC" id="fig|345073.21.peg.3252"/>
<evidence type="ECO:0008006" key="3">
    <source>
        <dbReference type="Google" id="ProtNLM"/>
    </source>
</evidence>
<reference evidence="1 2" key="1">
    <citation type="submission" date="2007-03" db="EMBL/GenBank/DDBJ databases">
        <authorList>
            <person name="Heidelberg J."/>
        </authorList>
    </citation>
    <scope>NUCLEOTIDE SEQUENCE [LARGE SCALE GENOMIC DNA]</scope>
    <source>
        <strain evidence="2">ATCC 39541 / Classical Ogawa 395 / O395</strain>
    </source>
</reference>
<accession>A0A0H3AF69</accession>
<dbReference type="AlphaFoldDB" id="A0A0H3AF69"/>
<dbReference type="OrthoDB" id="122670at2"/>
<dbReference type="Pfam" id="PF13711">
    <property type="entry name" value="DUF4160"/>
    <property type="match status" value="1"/>
</dbReference>
<evidence type="ECO:0000313" key="1">
    <source>
        <dbReference type="EMBL" id="ABQ18933.1"/>
    </source>
</evidence>
<gene>
    <name evidence="1" type="ordered locus">VC0395_0747</name>
</gene>
<organism evidence="1 2">
    <name type="scientific">Vibrio cholerae serotype O1 (strain ATCC 39541 / Classical Ogawa 395 / O395)</name>
    <dbReference type="NCBI Taxonomy" id="345073"/>
    <lineage>
        <taxon>Bacteria</taxon>
        <taxon>Pseudomonadati</taxon>
        <taxon>Pseudomonadota</taxon>
        <taxon>Gammaproteobacteria</taxon>
        <taxon>Vibrionales</taxon>
        <taxon>Vibrionaceae</taxon>
        <taxon>Vibrio</taxon>
    </lineage>
</organism>
<proteinExistence type="predicted"/>
<dbReference type="KEGG" id="vcr:VC395_A0507"/>
<dbReference type="KEGG" id="vco:VC0395_0747"/>